<evidence type="ECO:0000256" key="14">
    <source>
        <dbReference type="RuleBase" id="RU000461"/>
    </source>
</evidence>
<evidence type="ECO:0000256" key="6">
    <source>
        <dbReference type="ARBA" id="ARBA00022692"/>
    </source>
</evidence>
<dbReference type="PANTHER" id="PTHR47955">
    <property type="entry name" value="CYTOCHROME P450 FAMILY 71 PROTEIN"/>
    <property type="match status" value="1"/>
</dbReference>
<keyword evidence="16" id="KW-1185">Reference proteome</keyword>
<gene>
    <name evidence="15" type="ORF">CISIN_1g038967mg</name>
</gene>
<evidence type="ECO:0000256" key="3">
    <source>
        <dbReference type="ARBA" id="ARBA00004721"/>
    </source>
</evidence>
<evidence type="ECO:0000313" key="15">
    <source>
        <dbReference type="EMBL" id="KDO58400.1"/>
    </source>
</evidence>
<reference evidence="15 16" key="1">
    <citation type="submission" date="2014-04" db="EMBL/GenBank/DDBJ databases">
        <authorList>
            <consortium name="International Citrus Genome Consortium"/>
            <person name="Gmitter F."/>
            <person name="Chen C."/>
            <person name="Farmerie W."/>
            <person name="Harkins T."/>
            <person name="Desany B."/>
            <person name="Mohiuddin M."/>
            <person name="Kodira C."/>
            <person name="Borodovsky M."/>
            <person name="Lomsadze A."/>
            <person name="Burns P."/>
            <person name="Jenkins J."/>
            <person name="Prochnik S."/>
            <person name="Shu S."/>
            <person name="Chapman J."/>
            <person name="Pitluck S."/>
            <person name="Schmutz J."/>
            <person name="Rokhsar D."/>
        </authorList>
    </citation>
    <scope>NUCLEOTIDE SEQUENCE</scope>
</reference>
<dbReference type="GO" id="GO:0016491">
    <property type="term" value="F:oxidoreductase activity"/>
    <property type="evidence" value="ECO:0000318"/>
    <property type="project" value="GO_Central"/>
</dbReference>
<dbReference type="CDD" id="cd11072">
    <property type="entry name" value="CYP71-like"/>
    <property type="match status" value="1"/>
</dbReference>
<dbReference type="InterPro" id="IPR017972">
    <property type="entry name" value="Cyt_P450_CS"/>
</dbReference>
<evidence type="ECO:0000256" key="11">
    <source>
        <dbReference type="ARBA" id="ARBA00023033"/>
    </source>
</evidence>
<dbReference type="PANTHER" id="PTHR47955:SF9">
    <property type="entry name" value="PREMNASPIRODIENE OXYGENASE-LIKE"/>
    <property type="match status" value="1"/>
</dbReference>
<dbReference type="Gene3D" id="1.10.630.10">
    <property type="entry name" value="Cytochrome P450"/>
    <property type="match status" value="1"/>
</dbReference>
<comment type="pathway">
    <text evidence="3">Secondary metabolite biosynthesis; terpenoid biosynthesis.</text>
</comment>
<evidence type="ECO:0000256" key="4">
    <source>
        <dbReference type="ARBA" id="ARBA00010617"/>
    </source>
</evidence>
<keyword evidence="9 14" id="KW-0560">Oxidoreductase</keyword>
<name>A0A067EWY3_CITSI</name>
<dbReference type="FunFam" id="1.10.630.10:FF:000043">
    <property type="entry name" value="Cytochrome P450 99A2"/>
    <property type="match status" value="1"/>
</dbReference>
<evidence type="ECO:0000256" key="12">
    <source>
        <dbReference type="ARBA" id="ARBA00023136"/>
    </source>
</evidence>
<dbReference type="PRINTS" id="PR00385">
    <property type="entry name" value="P450"/>
</dbReference>
<evidence type="ECO:0000256" key="7">
    <source>
        <dbReference type="ARBA" id="ARBA00022723"/>
    </source>
</evidence>
<dbReference type="GO" id="GO:0020037">
    <property type="term" value="F:heme binding"/>
    <property type="evidence" value="ECO:0007669"/>
    <property type="project" value="InterPro"/>
</dbReference>
<sequence>MDSSTTQIPQLPSFPLLLTSLLFFLMLVKYWKQSEGGKGKLPPGPKPLPIIGNLHQLSSHGLGLPHHAVTKFCNKYGPVMKLQLGQLVAVIISSPEAAKEVLKTNESSFAQRPEVYAVEVMSYDHSSIVFSPYNDYWRQLRKISVLELLSAKRVQSFKSIREDEVWDLVQFIASSERQCINLSKHIFAMTNNVVSRAAFGKKCKDQHDFTTLLQEIMQLAGGFDVADLFPSLTFLRSLTGMKPALVKIQKKIDRILEDIVVEHQMKRKDAASGINAEKPDGDDLVDTLLNYAEVNDHDIDFRLTIDQVKAVTMDIFSAGSETSATSMEWAMSELLKNPRVMKKAQEEIREACKGKSRIEEADIQKLDYLKAIIKETFRLHPPGPLIPREARETCQIRGYRVPAKAKILINVYAMGRDPTIWSDPESFYPERFEGSFIDFKGNHFELLPFGGGRRICPGISFATANIELGLAQLLYHFNWKPGNGIKLEDLDMGENFGMTARKKENLLVIATTHIPFRK</sequence>
<dbReference type="PROSITE" id="PS00086">
    <property type="entry name" value="CYTOCHROME_P450"/>
    <property type="match status" value="1"/>
</dbReference>
<dbReference type="AlphaFoldDB" id="A0A067EWY3"/>
<evidence type="ECO:0000256" key="13">
    <source>
        <dbReference type="PIRSR" id="PIRSR602401-1"/>
    </source>
</evidence>
<dbReference type="Proteomes" id="UP000027120">
    <property type="component" value="Unassembled WGS sequence"/>
</dbReference>
<evidence type="ECO:0008006" key="17">
    <source>
        <dbReference type="Google" id="ProtNLM"/>
    </source>
</evidence>
<comment type="subcellular location">
    <subcellularLocation>
        <location evidence="2">Membrane</location>
    </subcellularLocation>
</comment>
<proteinExistence type="inferred from homology"/>
<protein>
    <recommendedName>
        <fullName evidence="17">Cytochrome P450</fullName>
    </recommendedName>
</protein>
<dbReference type="SUPFAM" id="SSF48264">
    <property type="entry name" value="Cytochrome P450"/>
    <property type="match status" value="1"/>
</dbReference>
<dbReference type="GO" id="GO:0004497">
    <property type="term" value="F:monooxygenase activity"/>
    <property type="evidence" value="ECO:0007669"/>
    <property type="project" value="UniProtKB-KW"/>
</dbReference>
<evidence type="ECO:0000313" key="16">
    <source>
        <dbReference type="Proteomes" id="UP000027120"/>
    </source>
</evidence>
<evidence type="ECO:0000256" key="8">
    <source>
        <dbReference type="ARBA" id="ARBA00022989"/>
    </source>
</evidence>
<dbReference type="Pfam" id="PF00067">
    <property type="entry name" value="p450"/>
    <property type="match status" value="1"/>
</dbReference>
<evidence type="ECO:0000256" key="1">
    <source>
        <dbReference type="ARBA" id="ARBA00001971"/>
    </source>
</evidence>
<dbReference type="GO" id="GO:0016020">
    <property type="term" value="C:membrane"/>
    <property type="evidence" value="ECO:0007669"/>
    <property type="project" value="UniProtKB-SubCell"/>
</dbReference>
<dbReference type="SMR" id="A0A067EWY3"/>
<organism evidence="15 16">
    <name type="scientific">Citrus sinensis</name>
    <name type="common">Sweet orange</name>
    <name type="synonym">Citrus aurantium var. sinensis</name>
    <dbReference type="NCBI Taxonomy" id="2711"/>
    <lineage>
        <taxon>Eukaryota</taxon>
        <taxon>Viridiplantae</taxon>
        <taxon>Streptophyta</taxon>
        <taxon>Embryophyta</taxon>
        <taxon>Tracheophyta</taxon>
        <taxon>Spermatophyta</taxon>
        <taxon>Magnoliopsida</taxon>
        <taxon>eudicotyledons</taxon>
        <taxon>Gunneridae</taxon>
        <taxon>Pentapetalae</taxon>
        <taxon>rosids</taxon>
        <taxon>malvids</taxon>
        <taxon>Sapindales</taxon>
        <taxon>Rutaceae</taxon>
        <taxon>Aurantioideae</taxon>
        <taxon>Citrus</taxon>
    </lineage>
</organism>
<comment type="cofactor">
    <cofactor evidence="1 13">
        <name>heme</name>
        <dbReference type="ChEBI" id="CHEBI:30413"/>
    </cofactor>
</comment>
<evidence type="ECO:0000256" key="10">
    <source>
        <dbReference type="ARBA" id="ARBA00023004"/>
    </source>
</evidence>
<dbReference type="GO" id="GO:0016705">
    <property type="term" value="F:oxidoreductase activity, acting on paired donors, with incorporation or reduction of molecular oxygen"/>
    <property type="evidence" value="ECO:0007669"/>
    <property type="project" value="InterPro"/>
</dbReference>
<keyword evidence="8" id="KW-1133">Transmembrane helix</keyword>
<keyword evidence="6" id="KW-0812">Transmembrane</keyword>
<keyword evidence="12" id="KW-0472">Membrane</keyword>
<comment type="similarity">
    <text evidence="4 14">Belongs to the cytochrome P450 family.</text>
</comment>
<dbReference type="GO" id="GO:0005506">
    <property type="term" value="F:iron ion binding"/>
    <property type="evidence" value="ECO:0007669"/>
    <property type="project" value="InterPro"/>
</dbReference>
<dbReference type="InterPro" id="IPR001128">
    <property type="entry name" value="Cyt_P450"/>
</dbReference>
<dbReference type="PRINTS" id="PR00463">
    <property type="entry name" value="EP450I"/>
</dbReference>
<keyword evidence="5 13" id="KW-0349">Heme</keyword>
<dbReference type="InterPro" id="IPR002401">
    <property type="entry name" value="Cyt_P450_E_grp-I"/>
</dbReference>
<dbReference type="EMBL" id="KK784949">
    <property type="protein sequence ID" value="KDO58400.1"/>
    <property type="molecule type" value="Genomic_DNA"/>
</dbReference>
<accession>A0A067EWY3</accession>
<evidence type="ECO:0000256" key="9">
    <source>
        <dbReference type="ARBA" id="ARBA00023002"/>
    </source>
</evidence>
<keyword evidence="7 13" id="KW-0479">Metal-binding</keyword>
<dbReference type="InterPro" id="IPR036396">
    <property type="entry name" value="Cyt_P450_sf"/>
</dbReference>
<evidence type="ECO:0000256" key="5">
    <source>
        <dbReference type="ARBA" id="ARBA00022617"/>
    </source>
</evidence>
<evidence type="ECO:0000256" key="2">
    <source>
        <dbReference type="ARBA" id="ARBA00004370"/>
    </source>
</evidence>
<keyword evidence="10 13" id="KW-0408">Iron</keyword>
<feature type="binding site" description="axial binding residue" evidence="13">
    <location>
        <position position="456"/>
    </location>
    <ligand>
        <name>heme</name>
        <dbReference type="ChEBI" id="CHEBI:30413"/>
    </ligand>
    <ligandPart>
        <name>Fe</name>
        <dbReference type="ChEBI" id="CHEBI:18248"/>
    </ligandPart>
</feature>
<keyword evidence="11 14" id="KW-0503">Monooxygenase</keyword>